<dbReference type="PIRSF" id="PIRSF016379">
    <property type="entry name" value="ENT"/>
    <property type="match status" value="1"/>
</dbReference>
<dbReference type="GO" id="GO:0005886">
    <property type="term" value="C:plasma membrane"/>
    <property type="evidence" value="ECO:0007669"/>
    <property type="project" value="EnsemblMetazoa"/>
</dbReference>
<feature type="transmembrane region" description="Helical" evidence="7">
    <location>
        <begin position="157"/>
        <end position="178"/>
    </location>
</feature>
<feature type="transmembrane region" description="Helical" evidence="7">
    <location>
        <begin position="99"/>
        <end position="119"/>
    </location>
</feature>
<feature type="transmembrane region" description="Helical" evidence="7">
    <location>
        <begin position="226"/>
        <end position="247"/>
    </location>
</feature>
<evidence type="ECO:0000256" key="4">
    <source>
        <dbReference type="ARBA" id="ARBA00022692"/>
    </source>
</evidence>
<dbReference type="GO" id="GO:0007268">
    <property type="term" value="P:chemical synaptic transmission"/>
    <property type="evidence" value="ECO:0007669"/>
    <property type="project" value="EnsemblMetazoa"/>
</dbReference>
<dbReference type="KEGG" id="dwi:6642846"/>
<proteinExistence type="inferred from homology"/>
<keyword evidence="5 7" id="KW-1133">Transmembrane helix</keyword>
<keyword evidence="3" id="KW-0813">Transport</keyword>
<feature type="transmembrane region" description="Helical" evidence="7">
    <location>
        <begin position="199"/>
        <end position="220"/>
    </location>
</feature>
<sequence length="453" mass="51106">MAEANRLLKPETASGIAPVTLNPSWESKLPPHGSNGNGSSILAKIAPVDKRRIVFFIFLLHGLGTLMPWNMFITAKSYFEDFKLNVTTGPDEMNYKGNFMQNLGFASQIPNLLFNWLNIFVDMGGDLTNRIVYSIIFEMIILLVTIVMAMLDTIAWTGIFFWITMVSVVLLNVCNGIYQNTIYGLVASLPIEYTGAVVLGSNISGCFATIMSIICTAVFTSKRTSAIYYFVTAILILLLCFDSYFALPLNRFYRHYEKLNQNATKKSTDSKSPARVPYWQVFKKASPQLFNIFFTFFVTLAVFPAVYSDIKPSNDDFFISKDYFSLFTCFLTFNVFAMLGSLTTSWIKWPSPKFLVVPVVLRVVFIPLMLLCNYRPSSVERTADVWFDNEWIYWSFGVVMSYSSGYLSSLGMMYAPQTVNAKYQITAGMFASAMLITGIFSGVMFAYLCPLLI</sequence>
<dbReference type="PhylomeDB" id="B4MUJ6"/>
<dbReference type="PANTHER" id="PTHR10332">
    <property type="entry name" value="EQUILIBRATIVE NUCLEOSIDE TRANSPORTER"/>
    <property type="match status" value="1"/>
</dbReference>
<evidence type="ECO:0000256" key="5">
    <source>
        <dbReference type="ARBA" id="ARBA00022989"/>
    </source>
</evidence>
<name>B4MUJ6_DROWI</name>
<evidence type="ECO:0000313" key="9">
    <source>
        <dbReference type="Proteomes" id="UP000007798"/>
    </source>
</evidence>
<dbReference type="PRINTS" id="PR01130">
    <property type="entry name" value="DERENTRNSPRT"/>
</dbReference>
<evidence type="ECO:0000256" key="1">
    <source>
        <dbReference type="ARBA" id="ARBA00004141"/>
    </source>
</evidence>
<dbReference type="OMA" id="WVYWGIA"/>
<dbReference type="InParanoid" id="B4MUJ6"/>
<dbReference type="HOGENOM" id="CLU_021611_0_1_1"/>
<feature type="transmembrane region" description="Helical" evidence="7">
    <location>
        <begin position="53"/>
        <end position="79"/>
    </location>
</feature>
<dbReference type="OrthoDB" id="1856718at2759"/>
<dbReference type="Pfam" id="PF01733">
    <property type="entry name" value="Nucleoside_tran"/>
    <property type="match status" value="1"/>
</dbReference>
<feature type="transmembrane region" description="Helical" evidence="7">
    <location>
        <begin position="427"/>
        <end position="448"/>
    </location>
</feature>
<keyword evidence="6 7" id="KW-0472">Membrane</keyword>
<feature type="transmembrane region" description="Helical" evidence="7">
    <location>
        <begin position="131"/>
        <end position="151"/>
    </location>
</feature>
<evidence type="ECO:0008006" key="10">
    <source>
        <dbReference type="Google" id="ProtNLM"/>
    </source>
</evidence>
<comment type="similarity">
    <text evidence="2">Belongs to the SLC29A/ENT transporter (TC 2.A.57) family.</text>
</comment>
<dbReference type="Proteomes" id="UP000007798">
    <property type="component" value="Unassembled WGS sequence"/>
</dbReference>
<dbReference type="AlphaFoldDB" id="B4MUJ6"/>
<feature type="transmembrane region" description="Helical" evidence="7">
    <location>
        <begin position="289"/>
        <end position="307"/>
    </location>
</feature>
<dbReference type="InterPro" id="IPR002259">
    <property type="entry name" value="Eqnu_transpt"/>
</dbReference>
<organism evidence="8 9">
    <name type="scientific">Drosophila willistoni</name>
    <name type="common">Fruit fly</name>
    <dbReference type="NCBI Taxonomy" id="7260"/>
    <lineage>
        <taxon>Eukaryota</taxon>
        <taxon>Metazoa</taxon>
        <taxon>Ecdysozoa</taxon>
        <taxon>Arthropoda</taxon>
        <taxon>Hexapoda</taxon>
        <taxon>Insecta</taxon>
        <taxon>Pterygota</taxon>
        <taxon>Neoptera</taxon>
        <taxon>Endopterygota</taxon>
        <taxon>Diptera</taxon>
        <taxon>Brachycera</taxon>
        <taxon>Muscomorpha</taxon>
        <taxon>Ephydroidea</taxon>
        <taxon>Drosophilidae</taxon>
        <taxon>Drosophila</taxon>
        <taxon>Sophophora</taxon>
    </lineage>
</organism>
<evidence type="ECO:0000313" key="8">
    <source>
        <dbReference type="EMBL" id="EDW76191.1"/>
    </source>
</evidence>
<gene>
    <name evidence="8" type="primary">Dwil\GK15325</name>
    <name evidence="8" type="ORF">Dwil_GK15325</name>
</gene>
<dbReference type="PANTHER" id="PTHR10332:SF80">
    <property type="entry name" value="EQUILIBRATIVE NUCLEOSIDE TRANSPORTER 2, ISOFORM A"/>
    <property type="match status" value="1"/>
</dbReference>
<accession>B4MUJ6</accession>
<dbReference type="FunCoup" id="B4MUJ6">
    <property type="interactions" value="4"/>
</dbReference>
<evidence type="ECO:0000256" key="3">
    <source>
        <dbReference type="ARBA" id="ARBA00022448"/>
    </source>
</evidence>
<comment type="subcellular location">
    <subcellularLocation>
        <location evidence="1">Membrane</location>
        <topology evidence="1">Multi-pass membrane protein</topology>
    </subcellularLocation>
</comment>
<feature type="transmembrane region" description="Helical" evidence="7">
    <location>
        <begin position="354"/>
        <end position="371"/>
    </location>
</feature>
<dbReference type="eggNOG" id="KOG1479">
    <property type="taxonomic scope" value="Eukaryota"/>
</dbReference>
<evidence type="ECO:0000256" key="6">
    <source>
        <dbReference type="ARBA" id="ARBA00023136"/>
    </source>
</evidence>
<dbReference type="GO" id="GO:0045202">
    <property type="term" value="C:synapse"/>
    <property type="evidence" value="ECO:0007669"/>
    <property type="project" value="GOC"/>
</dbReference>
<reference evidence="8 9" key="1">
    <citation type="journal article" date="2007" name="Nature">
        <title>Evolution of genes and genomes on the Drosophila phylogeny.</title>
        <authorList>
            <consortium name="Drosophila 12 Genomes Consortium"/>
            <person name="Clark A.G."/>
            <person name="Eisen M.B."/>
            <person name="Smith D.R."/>
            <person name="Bergman C.M."/>
            <person name="Oliver B."/>
            <person name="Markow T.A."/>
            <person name="Kaufman T.C."/>
            <person name="Kellis M."/>
            <person name="Gelbart W."/>
            <person name="Iyer V.N."/>
            <person name="Pollard D.A."/>
            <person name="Sackton T.B."/>
            <person name="Larracuente A.M."/>
            <person name="Singh N.D."/>
            <person name="Abad J.P."/>
            <person name="Abt D.N."/>
            <person name="Adryan B."/>
            <person name="Aguade M."/>
            <person name="Akashi H."/>
            <person name="Anderson W.W."/>
            <person name="Aquadro C.F."/>
            <person name="Ardell D.H."/>
            <person name="Arguello R."/>
            <person name="Artieri C.G."/>
            <person name="Barbash D.A."/>
            <person name="Barker D."/>
            <person name="Barsanti P."/>
            <person name="Batterham P."/>
            <person name="Batzoglou S."/>
            <person name="Begun D."/>
            <person name="Bhutkar A."/>
            <person name="Blanco E."/>
            <person name="Bosak S.A."/>
            <person name="Bradley R.K."/>
            <person name="Brand A.D."/>
            <person name="Brent M.R."/>
            <person name="Brooks A.N."/>
            <person name="Brown R.H."/>
            <person name="Butlin R.K."/>
            <person name="Caggese C."/>
            <person name="Calvi B.R."/>
            <person name="Bernardo de Carvalho A."/>
            <person name="Caspi A."/>
            <person name="Castrezana S."/>
            <person name="Celniker S.E."/>
            <person name="Chang J.L."/>
            <person name="Chapple C."/>
            <person name="Chatterji S."/>
            <person name="Chinwalla A."/>
            <person name="Civetta A."/>
            <person name="Clifton S.W."/>
            <person name="Comeron J.M."/>
            <person name="Costello J.C."/>
            <person name="Coyne J.A."/>
            <person name="Daub J."/>
            <person name="David R.G."/>
            <person name="Delcher A.L."/>
            <person name="Delehaunty K."/>
            <person name="Do C.B."/>
            <person name="Ebling H."/>
            <person name="Edwards K."/>
            <person name="Eickbush T."/>
            <person name="Evans J.D."/>
            <person name="Filipski A."/>
            <person name="Findeiss S."/>
            <person name="Freyhult E."/>
            <person name="Fulton L."/>
            <person name="Fulton R."/>
            <person name="Garcia A.C."/>
            <person name="Gardiner A."/>
            <person name="Garfield D.A."/>
            <person name="Garvin B.E."/>
            <person name="Gibson G."/>
            <person name="Gilbert D."/>
            <person name="Gnerre S."/>
            <person name="Godfrey J."/>
            <person name="Good R."/>
            <person name="Gotea V."/>
            <person name="Gravely B."/>
            <person name="Greenberg A.J."/>
            <person name="Griffiths-Jones S."/>
            <person name="Gross S."/>
            <person name="Guigo R."/>
            <person name="Gustafson E.A."/>
            <person name="Haerty W."/>
            <person name="Hahn M.W."/>
            <person name="Halligan D.L."/>
            <person name="Halpern A.L."/>
            <person name="Halter G.M."/>
            <person name="Han M.V."/>
            <person name="Heger A."/>
            <person name="Hillier L."/>
            <person name="Hinrichs A.S."/>
            <person name="Holmes I."/>
            <person name="Hoskins R.A."/>
            <person name="Hubisz M.J."/>
            <person name="Hultmark D."/>
            <person name="Huntley M.A."/>
            <person name="Jaffe D.B."/>
            <person name="Jagadeeshan S."/>
            <person name="Jeck W.R."/>
            <person name="Johnson J."/>
            <person name="Jones C.D."/>
            <person name="Jordan W.C."/>
            <person name="Karpen G.H."/>
            <person name="Kataoka E."/>
            <person name="Keightley P.D."/>
            <person name="Kheradpour P."/>
            <person name="Kirkness E.F."/>
            <person name="Koerich L.B."/>
            <person name="Kristiansen K."/>
            <person name="Kudrna D."/>
            <person name="Kulathinal R.J."/>
            <person name="Kumar S."/>
            <person name="Kwok R."/>
            <person name="Lander E."/>
            <person name="Langley C.H."/>
            <person name="Lapoint R."/>
            <person name="Lazzaro B.P."/>
            <person name="Lee S.J."/>
            <person name="Levesque L."/>
            <person name="Li R."/>
            <person name="Lin C.F."/>
            <person name="Lin M.F."/>
            <person name="Lindblad-Toh K."/>
            <person name="Llopart A."/>
            <person name="Long M."/>
            <person name="Low L."/>
            <person name="Lozovsky E."/>
            <person name="Lu J."/>
            <person name="Luo M."/>
            <person name="Machado C.A."/>
            <person name="Makalowski W."/>
            <person name="Marzo M."/>
            <person name="Matsuda M."/>
            <person name="Matzkin L."/>
            <person name="McAllister B."/>
            <person name="McBride C.S."/>
            <person name="McKernan B."/>
            <person name="McKernan K."/>
            <person name="Mendez-Lago M."/>
            <person name="Minx P."/>
            <person name="Mollenhauer M.U."/>
            <person name="Montooth K."/>
            <person name="Mount S.M."/>
            <person name="Mu X."/>
            <person name="Myers E."/>
            <person name="Negre B."/>
            <person name="Newfeld S."/>
            <person name="Nielsen R."/>
            <person name="Noor M.A."/>
            <person name="O'Grady P."/>
            <person name="Pachter L."/>
            <person name="Papaceit M."/>
            <person name="Parisi M.J."/>
            <person name="Parisi M."/>
            <person name="Parts L."/>
            <person name="Pedersen J.S."/>
            <person name="Pesole G."/>
            <person name="Phillippy A.M."/>
            <person name="Ponting C.P."/>
            <person name="Pop M."/>
            <person name="Porcelli D."/>
            <person name="Powell J.R."/>
            <person name="Prohaska S."/>
            <person name="Pruitt K."/>
            <person name="Puig M."/>
            <person name="Quesneville H."/>
            <person name="Ram K.R."/>
            <person name="Rand D."/>
            <person name="Rasmussen M.D."/>
            <person name="Reed L.K."/>
            <person name="Reenan R."/>
            <person name="Reily A."/>
            <person name="Remington K.A."/>
            <person name="Rieger T.T."/>
            <person name="Ritchie M.G."/>
            <person name="Robin C."/>
            <person name="Rogers Y.H."/>
            <person name="Rohde C."/>
            <person name="Rozas J."/>
            <person name="Rubenfield M.J."/>
            <person name="Ruiz A."/>
            <person name="Russo S."/>
            <person name="Salzberg S.L."/>
            <person name="Sanchez-Gracia A."/>
            <person name="Saranga D.J."/>
            <person name="Sato H."/>
            <person name="Schaeffer S.W."/>
            <person name="Schatz M.C."/>
            <person name="Schlenke T."/>
            <person name="Schwartz R."/>
            <person name="Segarra C."/>
            <person name="Singh R.S."/>
            <person name="Sirot L."/>
            <person name="Sirota M."/>
            <person name="Sisneros N.B."/>
            <person name="Smith C.D."/>
            <person name="Smith T.F."/>
            <person name="Spieth J."/>
            <person name="Stage D.E."/>
            <person name="Stark A."/>
            <person name="Stephan W."/>
            <person name="Strausberg R.L."/>
            <person name="Strempel S."/>
            <person name="Sturgill D."/>
            <person name="Sutton G."/>
            <person name="Sutton G.G."/>
            <person name="Tao W."/>
            <person name="Teichmann S."/>
            <person name="Tobari Y.N."/>
            <person name="Tomimura Y."/>
            <person name="Tsolas J.M."/>
            <person name="Valente V.L."/>
            <person name="Venter E."/>
            <person name="Venter J.C."/>
            <person name="Vicario S."/>
            <person name="Vieira F.G."/>
            <person name="Vilella A.J."/>
            <person name="Villasante A."/>
            <person name="Walenz B."/>
            <person name="Wang J."/>
            <person name="Wasserman M."/>
            <person name="Watts T."/>
            <person name="Wilson D."/>
            <person name="Wilson R.K."/>
            <person name="Wing R.A."/>
            <person name="Wolfner M.F."/>
            <person name="Wong A."/>
            <person name="Wong G.K."/>
            <person name="Wu C.I."/>
            <person name="Wu G."/>
            <person name="Yamamoto D."/>
            <person name="Yang H.P."/>
            <person name="Yang S.P."/>
            <person name="Yorke J.A."/>
            <person name="Yoshida K."/>
            <person name="Zdobnov E."/>
            <person name="Zhang P."/>
            <person name="Zhang Y."/>
            <person name="Zimin A.V."/>
            <person name="Baldwin J."/>
            <person name="Abdouelleil A."/>
            <person name="Abdulkadir J."/>
            <person name="Abebe A."/>
            <person name="Abera B."/>
            <person name="Abreu J."/>
            <person name="Acer S.C."/>
            <person name="Aftuck L."/>
            <person name="Alexander A."/>
            <person name="An P."/>
            <person name="Anderson E."/>
            <person name="Anderson S."/>
            <person name="Arachi H."/>
            <person name="Azer M."/>
            <person name="Bachantsang P."/>
            <person name="Barry A."/>
            <person name="Bayul T."/>
            <person name="Berlin A."/>
            <person name="Bessette D."/>
            <person name="Bloom T."/>
            <person name="Blye J."/>
            <person name="Boguslavskiy L."/>
            <person name="Bonnet C."/>
            <person name="Boukhgalter B."/>
            <person name="Bourzgui I."/>
            <person name="Brown A."/>
            <person name="Cahill P."/>
            <person name="Channer S."/>
            <person name="Cheshatsang Y."/>
            <person name="Chuda L."/>
            <person name="Citroen M."/>
            <person name="Collymore A."/>
            <person name="Cooke P."/>
            <person name="Costello M."/>
            <person name="D'Aco K."/>
            <person name="Daza R."/>
            <person name="De Haan G."/>
            <person name="DeGray S."/>
            <person name="DeMaso C."/>
            <person name="Dhargay N."/>
            <person name="Dooley K."/>
            <person name="Dooley E."/>
            <person name="Doricent M."/>
            <person name="Dorje P."/>
            <person name="Dorjee K."/>
            <person name="Dupes A."/>
            <person name="Elong R."/>
            <person name="Falk J."/>
            <person name="Farina A."/>
            <person name="Faro S."/>
            <person name="Ferguson D."/>
            <person name="Fisher S."/>
            <person name="Foley C.D."/>
            <person name="Franke A."/>
            <person name="Friedrich D."/>
            <person name="Gadbois L."/>
            <person name="Gearin G."/>
            <person name="Gearin C.R."/>
            <person name="Giannoukos G."/>
            <person name="Goode T."/>
            <person name="Graham J."/>
            <person name="Grandbois E."/>
            <person name="Grewal S."/>
            <person name="Gyaltsen K."/>
            <person name="Hafez N."/>
            <person name="Hagos B."/>
            <person name="Hall J."/>
            <person name="Henson C."/>
            <person name="Hollinger A."/>
            <person name="Honan T."/>
            <person name="Huard M.D."/>
            <person name="Hughes L."/>
            <person name="Hurhula B."/>
            <person name="Husby M.E."/>
            <person name="Kamat A."/>
            <person name="Kanga B."/>
            <person name="Kashin S."/>
            <person name="Khazanovich D."/>
            <person name="Kisner P."/>
            <person name="Lance K."/>
            <person name="Lara M."/>
            <person name="Lee W."/>
            <person name="Lennon N."/>
            <person name="Letendre F."/>
            <person name="LeVine R."/>
            <person name="Lipovsky A."/>
            <person name="Liu X."/>
            <person name="Liu J."/>
            <person name="Liu S."/>
            <person name="Lokyitsang T."/>
            <person name="Lokyitsang Y."/>
            <person name="Lubonja R."/>
            <person name="Lui A."/>
            <person name="MacDonald P."/>
            <person name="Magnisalis V."/>
            <person name="Maru K."/>
            <person name="Matthews C."/>
            <person name="McCusker W."/>
            <person name="McDonough S."/>
            <person name="Mehta T."/>
            <person name="Meldrim J."/>
            <person name="Meneus L."/>
            <person name="Mihai O."/>
            <person name="Mihalev A."/>
            <person name="Mihova T."/>
            <person name="Mittelman R."/>
            <person name="Mlenga V."/>
            <person name="Montmayeur A."/>
            <person name="Mulrain L."/>
            <person name="Navidi A."/>
            <person name="Naylor J."/>
            <person name="Negash T."/>
            <person name="Nguyen T."/>
            <person name="Nguyen N."/>
            <person name="Nicol R."/>
            <person name="Norbu C."/>
            <person name="Norbu N."/>
            <person name="Novod N."/>
            <person name="O'Neill B."/>
            <person name="Osman S."/>
            <person name="Markiewicz E."/>
            <person name="Oyono O.L."/>
            <person name="Patti C."/>
            <person name="Phunkhang P."/>
            <person name="Pierre F."/>
            <person name="Priest M."/>
            <person name="Raghuraman S."/>
            <person name="Rege F."/>
            <person name="Reyes R."/>
            <person name="Rise C."/>
            <person name="Rogov P."/>
            <person name="Ross K."/>
            <person name="Ryan E."/>
            <person name="Settipalli S."/>
            <person name="Shea T."/>
            <person name="Sherpa N."/>
            <person name="Shi L."/>
            <person name="Shih D."/>
            <person name="Sparrow T."/>
            <person name="Spaulding J."/>
            <person name="Stalker J."/>
            <person name="Stange-Thomann N."/>
            <person name="Stavropoulos S."/>
            <person name="Stone C."/>
            <person name="Strader C."/>
            <person name="Tesfaye S."/>
            <person name="Thomson T."/>
            <person name="Thoulutsang Y."/>
            <person name="Thoulutsang D."/>
            <person name="Topham K."/>
            <person name="Topping I."/>
            <person name="Tsamla T."/>
            <person name="Vassiliev H."/>
            <person name="Vo A."/>
            <person name="Wangchuk T."/>
            <person name="Wangdi T."/>
            <person name="Weiand M."/>
            <person name="Wilkinson J."/>
            <person name="Wilson A."/>
            <person name="Yadav S."/>
            <person name="Young G."/>
            <person name="Yu Q."/>
            <person name="Zembek L."/>
            <person name="Zhong D."/>
            <person name="Zimmer A."/>
            <person name="Zwirko Z."/>
            <person name="Jaffe D.B."/>
            <person name="Alvarez P."/>
            <person name="Brockman W."/>
            <person name="Butler J."/>
            <person name="Chin C."/>
            <person name="Gnerre S."/>
            <person name="Grabherr M."/>
            <person name="Kleber M."/>
            <person name="Mauceli E."/>
            <person name="MacCallum I."/>
        </authorList>
    </citation>
    <scope>NUCLEOTIDE SEQUENCE [LARGE SCALE GENOMIC DNA]</scope>
    <source>
        <strain evidence="9">Tucson 14030-0811.24</strain>
    </source>
</reference>
<dbReference type="GO" id="GO:0008306">
    <property type="term" value="P:associative learning"/>
    <property type="evidence" value="ECO:0007669"/>
    <property type="project" value="EnsemblMetazoa"/>
</dbReference>
<dbReference type="GO" id="GO:0005337">
    <property type="term" value="F:nucleoside transmembrane transporter activity"/>
    <property type="evidence" value="ECO:0007669"/>
    <property type="project" value="EnsemblMetazoa"/>
</dbReference>
<dbReference type="SUPFAM" id="SSF103473">
    <property type="entry name" value="MFS general substrate transporter"/>
    <property type="match status" value="1"/>
</dbReference>
<evidence type="ECO:0000256" key="2">
    <source>
        <dbReference type="ARBA" id="ARBA00007965"/>
    </source>
</evidence>
<evidence type="ECO:0000256" key="7">
    <source>
        <dbReference type="SAM" id="Phobius"/>
    </source>
</evidence>
<dbReference type="GO" id="GO:0090281">
    <property type="term" value="P:negative regulation of calcium ion import"/>
    <property type="evidence" value="ECO:0007669"/>
    <property type="project" value="EnsemblMetazoa"/>
</dbReference>
<feature type="transmembrane region" description="Helical" evidence="7">
    <location>
        <begin position="323"/>
        <end position="342"/>
    </location>
</feature>
<keyword evidence="9" id="KW-1185">Reference proteome</keyword>
<dbReference type="InterPro" id="IPR036259">
    <property type="entry name" value="MFS_trans_sf"/>
</dbReference>
<dbReference type="EMBL" id="CH963857">
    <property type="protein sequence ID" value="EDW76191.1"/>
    <property type="molecule type" value="Genomic_DNA"/>
</dbReference>
<feature type="transmembrane region" description="Helical" evidence="7">
    <location>
        <begin position="391"/>
        <end position="415"/>
    </location>
</feature>
<protein>
    <recommendedName>
        <fullName evidence="10">Equilibrative nucleoside transporter 1</fullName>
    </recommendedName>
</protein>
<keyword evidence="4 7" id="KW-0812">Transmembrane</keyword>